<reference evidence="2" key="1">
    <citation type="submission" date="2021-02" db="EMBL/GenBank/DDBJ databases">
        <authorList>
            <person name="Nowell W R."/>
        </authorList>
    </citation>
    <scope>NUCLEOTIDE SEQUENCE</scope>
</reference>
<name>A0A813P934_9BILA</name>
<comment type="caution">
    <text evidence="2">The sequence shown here is derived from an EMBL/GenBank/DDBJ whole genome shotgun (WGS) entry which is preliminary data.</text>
</comment>
<sequence length="111" mass="12237">MQHELGTENMVMINNLDNPTTRPLALVKDLKVQQPRIVLLSLLGFCLFAWLSMVLVGLMGIGLVSMFVDVVRGVPVTGVALNGKSTMVTFSGFIFKFFIPCLGFFILMVNI</sequence>
<evidence type="ECO:0000313" key="2">
    <source>
        <dbReference type="EMBL" id="CAF0747699.1"/>
    </source>
</evidence>
<keyword evidence="1" id="KW-0812">Transmembrane</keyword>
<gene>
    <name evidence="2" type="ORF">JYZ213_LOCUS2287</name>
</gene>
<feature type="transmembrane region" description="Helical" evidence="1">
    <location>
        <begin position="88"/>
        <end position="109"/>
    </location>
</feature>
<dbReference type="Proteomes" id="UP000663845">
    <property type="component" value="Unassembled WGS sequence"/>
</dbReference>
<accession>A0A813P934</accession>
<keyword evidence="1" id="KW-0472">Membrane</keyword>
<dbReference type="AlphaFoldDB" id="A0A813P934"/>
<protein>
    <submittedName>
        <fullName evidence="2">Uncharacterized protein</fullName>
    </submittedName>
</protein>
<proteinExistence type="predicted"/>
<dbReference type="EMBL" id="CAJNOG010000011">
    <property type="protein sequence ID" value="CAF0747699.1"/>
    <property type="molecule type" value="Genomic_DNA"/>
</dbReference>
<keyword evidence="1" id="KW-1133">Transmembrane helix</keyword>
<evidence type="ECO:0000256" key="1">
    <source>
        <dbReference type="SAM" id="Phobius"/>
    </source>
</evidence>
<feature type="transmembrane region" description="Helical" evidence="1">
    <location>
        <begin position="37"/>
        <end position="68"/>
    </location>
</feature>
<evidence type="ECO:0000313" key="3">
    <source>
        <dbReference type="Proteomes" id="UP000663845"/>
    </source>
</evidence>
<organism evidence="2 3">
    <name type="scientific">Adineta steineri</name>
    <dbReference type="NCBI Taxonomy" id="433720"/>
    <lineage>
        <taxon>Eukaryota</taxon>
        <taxon>Metazoa</taxon>
        <taxon>Spiralia</taxon>
        <taxon>Gnathifera</taxon>
        <taxon>Rotifera</taxon>
        <taxon>Eurotatoria</taxon>
        <taxon>Bdelloidea</taxon>
        <taxon>Adinetida</taxon>
        <taxon>Adinetidae</taxon>
        <taxon>Adineta</taxon>
    </lineage>
</organism>